<evidence type="ECO:0000256" key="1">
    <source>
        <dbReference type="ARBA" id="ARBA00022801"/>
    </source>
</evidence>
<dbReference type="InterPro" id="IPR050287">
    <property type="entry name" value="MTA/SAH_deaminase"/>
</dbReference>
<feature type="domain" description="Amidohydrolase-related" evidence="2">
    <location>
        <begin position="60"/>
        <end position="429"/>
    </location>
</feature>
<dbReference type="GeneID" id="54288050"/>
<dbReference type="Gene3D" id="3.20.20.140">
    <property type="entry name" value="Metal-dependent hydrolases"/>
    <property type="match status" value="1"/>
</dbReference>
<name>A0A6A5XAS5_9PLEO</name>
<dbReference type="AlphaFoldDB" id="A0A6A5XAS5"/>
<dbReference type="EMBL" id="ML978077">
    <property type="protein sequence ID" value="KAF2010175.1"/>
    <property type="molecule type" value="Genomic_DNA"/>
</dbReference>
<accession>A0A6A5XAS5</accession>
<sequence length="478" mass="51869">MSEQTTFILIRGATTIVVDPANSVLKDCDILIKDDRIATIGEHIAEPDGNVTVIDAHNFIAIPGFVDGHHHMWQQLLRAVATDWTLFDYTVQMRSIYGSIYSPDDVYLATYAAALSLLNNGVTSVLEHCHIINSPAHADAAIRALKDAGIRATFCYGFYPNPPIPELGVDGIHTEGFSHDARLEDAARVRRQYFGSNDPAEELATFGIAPDEPEAQSIEKTKSELRESREVGARLITMHVAMGPYDAAHQQVVRQLSDANLLGSDLVFSHGASFTDSELEAIKSSGAGIVSTPDTELGMGMGFPVAFRAQDAGCHSCLGIDITSNQGNDFIAQMKLALQAQRALQNEQGALPLTITRKTKDVLRMGTLGGAEVLQIDHLVGSLTVGKKADIVLISRDDLESLPVSDPVGSVVFHTSLSHIDTVIVDGRIRKRNGRLLADTAELMSQVTRRSAEIEALAATFDLKAARAKWLKIFRGDF</sequence>
<dbReference type="InterPro" id="IPR011059">
    <property type="entry name" value="Metal-dep_hydrolase_composite"/>
</dbReference>
<dbReference type="InterPro" id="IPR006680">
    <property type="entry name" value="Amidohydro-rel"/>
</dbReference>
<keyword evidence="4" id="KW-1185">Reference proteome</keyword>
<dbReference type="RefSeq" id="XP_033378514.1">
    <property type="nucleotide sequence ID" value="XM_033530653.1"/>
</dbReference>
<dbReference type="NCBIfam" id="NF006056">
    <property type="entry name" value="PRK08204.1"/>
    <property type="match status" value="1"/>
</dbReference>
<reference evidence="3" key="1">
    <citation type="journal article" date="2020" name="Stud. Mycol.">
        <title>101 Dothideomycetes genomes: a test case for predicting lifestyles and emergence of pathogens.</title>
        <authorList>
            <person name="Haridas S."/>
            <person name="Albert R."/>
            <person name="Binder M."/>
            <person name="Bloem J."/>
            <person name="Labutti K."/>
            <person name="Salamov A."/>
            <person name="Andreopoulos B."/>
            <person name="Baker S."/>
            <person name="Barry K."/>
            <person name="Bills G."/>
            <person name="Bluhm B."/>
            <person name="Cannon C."/>
            <person name="Castanera R."/>
            <person name="Culley D."/>
            <person name="Daum C."/>
            <person name="Ezra D."/>
            <person name="Gonzalez J."/>
            <person name="Henrissat B."/>
            <person name="Kuo A."/>
            <person name="Liang C."/>
            <person name="Lipzen A."/>
            <person name="Lutzoni F."/>
            <person name="Magnuson J."/>
            <person name="Mondo S."/>
            <person name="Nolan M."/>
            <person name="Ohm R."/>
            <person name="Pangilinan J."/>
            <person name="Park H.-J."/>
            <person name="Ramirez L."/>
            <person name="Alfaro M."/>
            <person name="Sun H."/>
            <person name="Tritt A."/>
            <person name="Yoshinaga Y."/>
            <person name="Zwiers L.-H."/>
            <person name="Turgeon B."/>
            <person name="Goodwin S."/>
            <person name="Spatafora J."/>
            <person name="Crous P."/>
            <person name="Grigoriev I."/>
        </authorList>
    </citation>
    <scope>NUCLEOTIDE SEQUENCE</scope>
    <source>
        <strain evidence="3">CBS 175.79</strain>
    </source>
</reference>
<protein>
    <submittedName>
        <fullName evidence="3">Metallo-dependent hydrolase</fullName>
    </submittedName>
</protein>
<dbReference type="PANTHER" id="PTHR43794:SF11">
    <property type="entry name" value="AMIDOHYDROLASE-RELATED DOMAIN-CONTAINING PROTEIN"/>
    <property type="match status" value="1"/>
</dbReference>
<evidence type="ECO:0000313" key="4">
    <source>
        <dbReference type="Proteomes" id="UP000799778"/>
    </source>
</evidence>
<evidence type="ECO:0000313" key="3">
    <source>
        <dbReference type="EMBL" id="KAF2010175.1"/>
    </source>
</evidence>
<dbReference type="Pfam" id="PF01979">
    <property type="entry name" value="Amidohydro_1"/>
    <property type="match status" value="1"/>
</dbReference>
<keyword evidence="1 3" id="KW-0378">Hydrolase</keyword>
<dbReference type="Gene3D" id="2.30.40.10">
    <property type="entry name" value="Urease, subunit C, domain 1"/>
    <property type="match status" value="1"/>
</dbReference>
<dbReference type="SUPFAM" id="SSF51556">
    <property type="entry name" value="Metallo-dependent hydrolases"/>
    <property type="match status" value="1"/>
</dbReference>
<dbReference type="GO" id="GO:0016810">
    <property type="term" value="F:hydrolase activity, acting on carbon-nitrogen (but not peptide) bonds"/>
    <property type="evidence" value="ECO:0007669"/>
    <property type="project" value="InterPro"/>
</dbReference>
<dbReference type="Proteomes" id="UP000799778">
    <property type="component" value="Unassembled WGS sequence"/>
</dbReference>
<dbReference type="SUPFAM" id="SSF51338">
    <property type="entry name" value="Composite domain of metallo-dependent hydrolases"/>
    <property type="match status" value="2"/>
</dbReference>
<evidence type="ECO:0000259" key="2">
    <source>
        <dbReference type="Pfam" id="PF01979"/>
    </source>
</evidence>
<dbReference type="InterPro" id="IPR032466">
    <property type="entry name" value="Metal_Hydrolase"/>
</dbReference>
<dbReference type="OrthoDB" id="194468at2759"/>
<organism evidence="3 4">
    <name type="scientific">Aaosphaeria arxii CBS 175.79</name>
    <dbReference type="NCBI Taxonomy" id="1450172"/>
    <lineage>
        <taxon>Eukaryota</taxon>
        <taxon>Fungi</taxon>
        <taxon>Dikarya</taxon>
        <taxon>Ascomycota</taxon>
        <taxon>Pezizomycotina</taxon>
        <taxon>Dothideomycetes</taxon>
        <taxon>Pleosporomycetidae</taxon>
        <taxon>Pleosporales</taxon>
        <taxon>Pleosporales incertae sedis</taxon>
        <taxon>Aaosphaeria</taxon>
    </lineage>
</organism>
<dbReference type="PANTHER" id="PTHR43794">
    <property type="entry name" value="AMINOHYDROLASE SSNA-RELATED"/>
    <property type="match status" value="1"/>
</dbReference>
<proteinExistence type="predicted"/>
<gene>
    <name evidence="3" type="ORF">BU24DRAFT_444784</name>
</gene>